<protein>
    <recommendedName>
        <fullName evidence="2">N-acetylmuramoyl-L-alanine amidase</fullName>
        <ecNumber evidence="2">3.5.1.28</ecNumber>
    </recommendedName>
</protein>
<dbReference type="PANTHER" id="PTHR30417">
    <property type="entry name" value="N-ACETYLMURAMOYL-L-ALANINE AMIDASE AMID"/>
    <property type="match status" value="1"/>
</dbReference>
<dbReference type="InterPro" id="IPR051206">
    <property type="entry name" value="NAMLAA_amidase_2"/>
</dbReference>
<proteinExistence type="predicted"/>
<dbReference type="Gene3D" id="3.40.80.10">
    <property type="entry name" value="Peptidoglycan recognition protein-like"/>
    <property type="match status" value="1"/>
</dbReference>
<accession>A0ABW9JJR2</accession>
<sequence length="222" mass="25372">MLTKIKITLFSLFISFSFCSSQEIKIIDKPITYDSTRVRLSLEYLKERHGIHQNTPTIQPKIIVLHWTAAKTFSSTFNAFYPAKLPNGDRKDIAAVSSLNTSSQFLIDRDGTIYRLMPENYFARHVIGLNYCAIGVENVGSANFPLTDAQLKANEALVRYLKKKYDIQYLIGHYEYSKFKDTPLWKETNPNYLTGKSDPGADFMKKIREDLKDLALKGVPTD</sequence>
<dbReference type="SUPFAM" id="SSF55846">
    <property type="entry name" value="N-acetylmuramoyl-L-alanine amidase-like"/>
    <property type="match status" value="1"/>
</dbReference>
<dbReference type="SMART" id="SM00644">
    <property type="entry name" value="Ami_2"/>
    <property type="match status" value="1"/>
</dbReference>
<evidence type="ECO:0000256" key="2">
    <source>
        <dbReference type="ARBA" id="ARBA00011901"/>
    </source>
</evidence>
<dbReference type="Pfam" id="PF01510">
    <property type="entry name" value="Amidase_2"/>
    <property type="match status" value="1"/>
</dbReference>
<comment type="caution">
    <text evidence="6">The sequence shown here is derived from an EMBL/GenBank/DDBJ whole genome shotgun (WGS) entry which is preliminary data.</text>
</comment>
<evidence type="ECO:0000313" key="6">
    <source>
        <dbReference type="EMBL" id="MFN0291162.1"/>
    </source>
</evidence>
<evidence type="ECO:0000313" key="7">
    <source>
        <dbReference type="Proteomes" id="UP001517367"/>
    </source>
</evidence>
<dbReference type="RefSeq" id="WP_138730373.1">
    <property type="nucleotide sequence ID" value="NZ_SRMP02000010.1"/>
</dbReference>
<gene>
    <name evidence="6" type="ORF">E5L68_007145</name>
</gene>
<dbReference type="CDD" id="cd06583">
    <property type="entry name" value="PGRP"/>
    <property type="match status" value="1"/>
</dbReference>
<evidence type="ECO:0000256" key="4">
    <source>
        <dbReference type="ARBA" id="ARBA00023316"/>
    </source>
</evidence>
<dbReference type="InterPro" id="IPR036505">
    <property type="entry name" value="Amidase/PGRP_sf"/>
</dbReference>
<keyword evidence="3" id="KW-0378">Hydrolase</keyword>
<evidence type="ECO:0000256" key="1">
    <source>
        <dbReference type="ARBA" id="ARBA00001561"/>
    </source>
</evidence>
<dbReference type="EMBL" id="SRMP02000010">
    <property type="protein sequence ID" value="MFN0291162.1"/>
    <property type="molecule type" value="Genomic_DNA"/>
</dbReference>
<comment type="catalytic activity">
    <reaction evidence="1">
        <text>Hydrolyzes the link between N-acetylmuramoyl residues and L-amino acid residues in certain cell-wall glycopeptides.</text>
        <dbReference type="EC" id="3.5.1.28"/>
    </reaction>
</comment>
<reference evidence="6 7" key="1">
    <citation type="submission" date="2024-12" db="EMBL/GenBank/DDBJ databases">
        <authorList>
            <person name="Hu S."/>
        </authorList>
    </citation>
    <scope>NUCLEOTIDE SEQUENCE [LARGE SCALE GENOMIC DNA]</scope>
    <source>
        <strain evidence="6 7">P-25</strain>
    </source>
</reference>
<keyword evidence="4" id="KW-0961">Cell wall biogenesis/degradation</keyword>
<dbReference type="EC" id="3.5.1.28" evidence="2"/>
<evidence type="ECO:0000259" key="5">
    <source>
        <dbReference type="SMART" id="SM00644"/>
    </source>
</evidence>
<organism evidence="6 7">
    <name type="scientific">Pedobacter helvus</name>
    <dbReference type="NCBI Taxonomy" id="2563444"/>
    <lineage>
        <taxon>Bacteria</taxon>
        <taxon>Pseudomonadati</taxon>
        <taxon>Bacteroidota</taxon>
        <taxon>Sphingobacteriia</taxon>
        <taxon>Sphingobacteriales</taxon>
        <taxon>Sphingobacteriaceae</taxon>
        <taxon>Pedobacter</taxon>
    </lineage>
</organism>
<feature type="domain" description="N-acetylmuramoyl-L-alanine amidase" evidence="5">
    <location>
        <begin position="49"/>
        <end position="184"/>
    </location>
</feature>
<keyword evidence="7" id="KW-1185">Reference proteome</keyword>
<evidence type="ECO:0000256" key="3">
    <source>
        <dbReference type="ARBA" id="ARBA00022801"/>
    </source>
</evidence>
<dbReference type="Proteomes" id="UP001517367">
    <property type="component" value="Unassembled WGS sequence"/>
</dbReference>
<name>A0ABW9JJR2_9SPHI</name>
<dbReference type="PANTHER" id="PTHR30417:SF1">
    <property type="entry name" value="N-ACETYLMURAMOYL-L-ALANINE AMIDASE AMID"/>
    <property type="match status" value="1"/>
</dbReference>
<dbReference type="InterPro" id="IPR002502">
    <property type="entry name" value="Amidase_domain"/>
</dbReference>